<evidence type="ECO:0000313" key="2">
    <source>
        <dbReference type="EMBL" id="OCH84069.1"/>
    </source>
</evidence>
<accession>A0A8E2DFQ9</accession>
<evidence type="ECO:0008006" key="4">
    <source>
        <dbReference type="Google" id="ProtNLM"/>
    </source>
</evidence>
<evidence type="ECO:0000256" key="1">
    <source>
        <dbReference type="SAM" id="MobiDB-lite"/>
    </source>
</evidence>
<protein>
    <recommendedName>
        <fullName evidence="4">F-box domain-containing protein</fullName>
    </recommendedName>
</protein>
<gene>
    <name evidence="2" type="ORF">OBBRIDRAFT_453352</name>
</gene>
<evidence type="ECO:0000313" key="3">
    <source>
        <dbReference type="Proteomes" id="UP000250043"/>
    </source>
</evidence>
<dbReference type="EMBL" id="KV722730">
    <property type="protein sequence ID" value="OCH84069.1"/>
    <property type="molecule type" value="Genomic_DNA"/>
</dbReference>
<dbReference type="Proteomes" id="UP000250043">
    <property type="component" value="Unassembled WGS sequence"/>
</dbReference>
<organism evidence="2 3">
    <name type="scientific">Obba rivulosa</name>
    <dbReference type="NCBI Taxonomy" id="1052685"/>
    <lineage>
        <taxon>Eukaryota</taxon>
        <taxon>Fungi</taxon>
        <taxon>Dikarya</taxon>
        <taxon>Basidiomycota</taxon>
        <taxon>Agaricomycotina</taxon>
        <taxon>Agaricomycetes</taxon>
        <taxon>Polyporales</taxon>
        <taxon>Gelatoporiaceae</taxon>
        <taxon>Obba</taxon>
    </lineage>
</organism>
<dbReference type="AlphaFoldDB" id="A0A8E2DFQ9"/>
<dbReference type="OrthoDB" id="2734540at2759"/>
<keyword evidence="3" id="KW-1185">Reference proteome</keyword>
<name>A0A8E2DFQ9_9APHY</name>
<reference evidence="2 3" key="1">
    <citation type="submission" date="2016-07" db="EMBL/GenBank/DDBJ databases">
        <title>Draft genome of the white-rot fungus Obba rivulosa 3A-2.</title>
        <authorList>
            <consortium name="DOE Joint Genome Institute"/>
            <person name="Miettinen O."/>
            <person name="Riley R."/>
            <person name="Acob R."/>
            <person name="Barry K."/>
            <person name="Cullen D."/>
            <person name="De Vries R."/>
            <person name="Hainaut M."/>
            <person name="Hatakka A."/>
            <person name="Henrissat B."/>
            <person name="Hilden K."/>
            <person name="Kuo R."/>
            <person name="Labutti K."/>
            <person name="Lipzen A."/>
            <person name="Makela M.R."/>
            <person name="Sandor L."/>
            <person name="Spatafora J.W."/>
            <person name="Grigoriev I.V."/>
            <person name="Hibbett D.S."/>
        </authorList>
    </citation>
    <scope>NUCLEOTIDE SEQUENCE [LARGE SCALE GENOMIC DNA]</scope>
    <source>
        <strain evidence="2 3">3A-2</strain>
    </source>
</reference>
<sequence>MLSSQPRSLSDRYVGRGNSRRDGSRESALDTLNYDVIYSIVVILSRNDLLSLMRTCRAMHNECMKVLLRSDINLQDPATVSKFCTCVLKEAGTRGPLLRSVSVSLIWKHIVRKEDVVPLCDVLMHAENLQRLSILHTQILRALPSDALAAALSNLTNLKVLEVRGAHLLATGVLRSMCSPLSQLTLNWDGQTSWEGAGMDMITFCSPSLQILCLTEVLPLPPSRITFPSLHTLSFIRPSPAADTIALIRSCPNIRSLKCQAMTVRVSEAEVLRKRHYREHANLRWPHLDHVRADLPDLYQFALRQPIRRLETTINGLSEHGILCLTAVLTDTQPTHLQLHVQVASSHEYVFFEDLLKAATRLRYLKLTFGAGCRISPLHVISIVRPLSINYLEIAGTMEKDLTHRAEFFAQAVGRIIPSVNFVSVSILSKRQSFSVIRDDIQGEAVVDLLDEDDAQAVIDAAWN</sequence>
<dbReference type="Gene3D" id="3.80.10.10">
    <property type="entry name" value="Ribonuclease Inhibitor"/>
    <property type="match status" value="1"/>
</dbReference>
<proteinExistence type="predicted"/>
<feature type="region of interest" description="Disordered" evidence="1">
    <location>
        <begin position="1"/>
        <end position="25"/>
    </location>
</feature>
<dbReference type="InterPro" id="IPR032675">
    <property type="entry name" value="LRR_dom_sf"/>
</dbReference>
<feature type="compositionally biased region" description="Basic and acidic residues" evidence="1">
    <location>
        <begin position="9"/>
        <end position="25"/>
    </location>
</feature>
<dbReference type="SUPFAM" id="SSF52047">
    <property type="entry name" value="RNI-like"/>
    <property type="match status" value="1"/>
</dbReference>